<feature type="transmembrane region" description="Helical" evidence="1">
    <location>
        <begin position="130"/>
        <end position="150"/>
    </location>
</feature>
<gene>
    <name evidence="2" type="ORF">BDZ94DRAFT_1269120</name>
</gene>
<accession>A0A9P5XYU5</accession>
<reference evidence="2" key="1">
    <citation type="submission" date="2020-11" db="EMBL/GenBank/DDBJ databases">
        <authorList>
            <consortium name="DOE Joint Genome Institute"/>
            <person name="Ahrendt S."/>
            <person name="Riley R."/>
            <person name="Andreopoulos W."/>
            <person name="Labutti K."/>
            <person name="Pangilinan J."/>
            <person name="Ruiz-Duenas F.J."/>
            <person name="Barrasa J.M."/>
            <person name="Sanchez-Garcia M."/>
            <person name="Camarero S."/>
            <person name="Miyauchi S."/>
            <person name="Serrano A."/>
            <person name="Linde D."/>
            <person name="Babiker R."/>
            <person name="Drula E."/>
            <person name="Ayuso-Fernandez I."/>
            <person name="Pacheco R."/>
            <person name="Padilla G."/>
            <person name="Ferreira P."/>
            <person name="Barriuso J."/>
            <person name="Kellner H."/>
            <person name="Castanera R."/>
            <person name="Alfaro M."/>
            <person name="Ramirez L."/>
            <person name="Pisabarro A.G."/>
            <person name="Kuo A."/>
            <person name="Tritt A."/>
            <person name="Lipzen A."/>
            <person name="He G."/>
            <person name="Yan M."/>
            <person name="Ng V."/>
            <person name="Cullen D."/>
            <person name="Martin F."/>
            <person name="Rosso M.-N."/>
            <person name="Henrissat B."/>
            <person name="Hibbett D."/>
            <person name="Martinez A.T."/>
            <person name="Grigoriev I.V."/>
        </authorList>
    </citation>
    <scope>NUCLEOTIDE SEQUENCE</scope>
    <source>
        <strain evidence="2">CBS 247.69</strain>
    </source>
</reference>
<keyword evidence="1" id="KW-0812">Transmembrane</keyword>
<comment type="caution">
    <text evidence="2">The sequence shown here is derived from an EMBL/GenBank/DDBJ whole genome shotgun (WGS) entry which is preliminary data.</text>
</comment>
<evidence type="ECO:0000313" key="3">
    <source>
        <dbReference type="Proteomes" id="UP000807353"/>
    </source>
</evidence>
<sequence>MKHIWKPKGISGKILFSLTRYLPFLYLPLCLFTDSLHEGVSPKTCSILISVIMWPAYLGIMVSEIILLLRTFALWGKNRTLLISLSIFLGCIGGVCIPMIIIYIRSRQYQTIPSPTSSSCSFTEDSKMKIIVLVLILLNETVIFIFTIWIGVNRYRHTMTPLVLVLYRDGVLYYAFIIGISCSYIFVMTTNPGIYHHLFFIFQCTMHNILTSRIILHTRDVAAGRGGSLISVIGTLEFGVFGDGQVSTLENS</sequence>
<dbReference type="AlphaFoldDB" id="A0A9P5XYU5"/>
<keyword evidence="1" id="KW-1133">Transmembrane helix</keyword>
<evidence type="ECO:0000256" key="1">
    <source>
        <dbReference type="SAM" id="Phobius"/>
    </source>
</evidence>
<feature type="transmembrane region" description="Helical" evidence="1">
    <location>
        <begin position="81"/>
        <end position="104"/>
    </location>
</feature>
<dbReference type="OrthoDB" id="3350812at2759"/>
<feature type="transmembrane region" description="Helical" evidence="1">
    <location>
        <begin position="21"/>
        <end position="40"/>
    </location>
</feature>
<organism evidence="2 3">
    <name type="scientific">Collybia nuda</name>
    <dbReference type="NCBI Taxonomy" id="64659"/>
    <lineage>
        <taxon>Eukaryota</taxon>
        <taxon>Fungi</taxon>
        <taxon>Dikarya</taxon>
        <taxon>Basidiomycota</taxon>
        <taxon>Agaricomycotina</taxon>
        <taxon>Agaricomycetes</taxon>
        <taxon>Agaricomycetidae</taxon>
        <taxon>Agaricales</taxon>
        <taxon>Tricholomatineae</taxon>
        <taxon>Clitocybaceae</taxon>
        <taxon>Collybia</taxon>
    </lineage>
</organism>
<keyword evidence="3" id="KW-1185">Reference proteome</keyword>
<proteinExistence type="predicted"/>
<protein>
    <submittedName>
        <fullName evidence="2">Uncharacterized protein</fullName>
    </submittedName>
</protein>
<evidence type="ECO:0000313" key="2">
    <source>
        <dbReference type="EMBL" id="KAF9459072.1"/>
    </source>
</evidence>
<dbReference type="EMBL" id="MU150324">
    <property type="protein sequence ID" value="KAF9459072.1"/>
    <property type="molecule type" value="Genomic_DNA"/>
</dbReference>
<keyword evidence="1" id="KW-0472">Membrane</keyword>
<feature type="transmembrane region" description="Helical" evidence="1">
    <location>
        <begin position="171"/>
        <end position="188"/>
    </location>
</feature>
<dbReference type="Proteomes" id="UP000807353">
    <property type="component" value="Unassembled WGS sequence"/>
</dbReference>
<feature type="transmembrane region" description="Helical" evidence="1">
    <location>
        <begin position="46"/>
        <end position="69"/>
    </location>
</feature>
<name>A0A9P5XYU5_9AGAR</name>